<dbReference type="Proteomes" id="UP000697710">
    <property type="component" value="Unassembled WGS sequence"/>
</dbReference>
<evidence type="ECO:0008006" key="3">
    <source>
        <dbReference type="Google" id="ProtNLM"/>
    </source>
</evidence>
<dbReference type="EMBL" id="JAGQHR010000268">
    <property type="protein sequence ID" value="MCA9727953.1"/>
    <property type="molecule type" value="Genomic_DNA"/>
</dbReference>
<proteinExistence type="predicted"/>
<organism evidence="1 2">
    <name type="scientific">Eiseniibacteriota bacterium</name>
    <dbReference type="NCBI Taxonomy" id="2212470"/>
    <lineage>
        <taxon>Bacteria</taxon>
        <taxon>Candidatus Eiseniibacteriota</taxon>
    </lineage>
</organism>
<dbReference type="PROSITE" id="PS51257">
    <property type="entry name" value="PROKAR_LIPOPROTEIN"/>
    <property type="match status" value="1"/>
</dbReference>
<dbReference type="AlphaFoldDB" id="A0A956LZA6"/>
<dbReference type="InterPro" id="IPR013783">
    <property type="entry name" value="Ig-like_fold"/>
</dbReference>
<reference evidence="1" key="2">
    <citation type="journal article" date="2021" name="Microbiome">
        <title>Successional dynamics and alternative stable states in a saline activated sludge microbial community over 9 years.</title>
        <authorList>
            <person name="Wang Y."/>
            <person name="Ye J."/>
            <person name="Ju F."/>
            <person name="Liu L."/>
            <person name="Boyd J.A."/>
            <person name="Deng Y."/>
            <person name="Parks D.H."/>
            <person name="Jiang X."/>
            <person name="Yin X."/>
            <person name="Woodcroft B.J."/>
            <person name="Tyson G.W."/>
            <person name="Hugenholtz P."/>
            <person name="Polz M.F."/>
            <person name="Zhang T."/>
        </authorList>
    </citation>
    <scope>NUCLEOTIDE SEQUENCE</scope>
    <source>
        <strain evidence="1">HKST-UBA01</strain>
    </source>
</reference>
<gene>
    <name evidence="1" type="ORF">KC729_09745</name>
</gene>
<dbReference type="Gene3D" id="2.60.40.10">
    <property type="entry name" value="Immunoglobulins"/>
    <property type="match status" value="1"/>
</dbReference>
<name>A0A956LZA6_UNCEI</name>
<protein>
    <recommendedName>
        <fullName evidence="3">Big-1 domain-containing protein</fullName>
    </recommendedName>
</protein>
<sequence length="136" mass="14416">MNELEARCARRRHCRLPVWPALGSILIAGTILACRATTGPDPSHGLTLTLDAVPLLVKAADTLEVATIWATVLEQGEPVEDSTLVSFVASNGEIDAEAFTRDGLAKATFHPGEEPGVAAVVAQVRAVRDTVLLTVY</sequence>
<comment type="caution">
    <text evidence="1">The sequence shown here is derived from an EMBL/GenBank/DDBJ whole genome shotgun (WGS) entry which is preliminary data.</text>
</comment>
<dbReference type="InterPro" id="IPR008964">
    <property type="entry name" value="Invasin/intimin_cell_adhesion"/>
</dbReference>
<evidence type="ECO:0000313" key="2">
    <source>
        <dbReference type="Proteomes" id="UP000697710"/>
    </source>
</evidence>
<dbReference type="SUPFAM" id="SSF49373">
    <property type="entry name" value="Invasin/intimin cell-adhesion fragments"/>
    <property type="match status" value="1"/>
</dbReference>
<reference evidence="1" key="1">
    <citation type="submission" date="2020-04" db="EMBL/GenBank/DDBJ databases">
        <authorList>
            <person name="Zhang T."/>
        </authorList>
    </citation>
    <scope>NUCLEOTIDE SEQUENCE</scope>
    <source>
        <strain evidence="1">HKST-UBA01</strain>
    </source>
</reference>
<evidence type="ECO:0000313" key="1">
    <source>
        <dbReference type="EMBL" id="MCA9727953.1"/>
    </source>
</evidence>
<accession>A0A956LZA6</accession>